<evidence type="ECO:0000313" key="15">
    <source>
        <dbReference type="Proteomes" id="UP000515159"/>
    </source>
</evidence>
<dbReference type="SUPFAM" id="SSF54928">
    <property type="entry name" value="RNA-binding domain, RBD"/>
    <property type="match status" value="2"/>
</dbReference>
<feature type="compositionally biased region" description="Basic and acidic residues" evidence="12">
    <location>
        <begin position="18"/>
        <end position="51"/>
    </location>
</feature>
<comment type="similarity">
    <text evidence="4">Belongs to the RRM Spen family.</text>
</comment>
<dbReference type="PANTHER" id="PTHR23189">
    <property type="entry name" value="RNA RECOGNITION MOTIF-CONTAINING"/>
    <property type="match status" value="1"/>
</dbReference>
<feature type="domain" description="SPOC" evidence="14">
    <location>
        <begin position="693"/>
        <end position="871"/>
    </location>
</feature>
<evidence type="ECO:0000256" key="5">
    <source>
        <dbReference type="ARBA" id="ARBA00022499"/>
    </source>
</evidence>
<dbReference type="GO" id="GO:0003723">
    <property type="term" value="F:RNA binding"/>
    <property type="evidence" value="ECO:0007669"/>
    <property type="project" value="UniProtKB-UniRule"/>
</dbReference>
<dbReference type="Proteomes" id="UP000515159">
    <property type="component" value="Chromosome 17"/>
</dbReference>
<dbReference type="InterPro" id="IPR034475">
    <property type="entry name" value="RBM15B_RRM1"/>
</dbReference>
<dbReference type="FunFam" id="3.30.70.330:FF:000112">
    <property type="entry name" value="RNA-binding motif protein 15"/>
    <property type="match status" value="1"/>
</dbReference>
<protein>
    <submittedName>
        <fullName evidence="16">RNA-binding protein 15B</fullName>
    </submittedName>
</protein>
<comment type="subcellular location">
    <subcellularLocation>
        <location evidence="1">Nucleus envelope</location>
    </subcellularLocation>
    <subcellularLocation>
        <location evidence="2">Nucleus speckle</location>
    </subcellularLocation>
    <subcellularLocation>
        <location evidence="3">Nucleus</location>
        <location evidence="3">Nucleoplasm</location>
    </subcellularLocation>
</comment>
<dbReference type="InterPro" id="IPR010912">
    <property type="entry name" value="SPOC_met"/>
</dbReference>
<sequence>MKRQVERDSSPGRAASKRPRERERERERDRERDRDREREREREGGSRREDGPAAPAASDSSGSGRAYHKSSGLAGGGGGSGGGGSSSSSKRQARSGSRDREKANSRRDDRAAAAAAAAVAADINHRLQHLTEVAANMRLPMRAGAGAVAVEAGDRVTASLMEYKTLLISNLGSQLSNEHIEDGLFHEFKKFGDISVKLSHTPELGRVAYVNFRHPDDAKDARHAKSRLVLYDRLLKVEPVFSRIRSTTPPELPFLPLHGGYQFKQRSLSPVTNAIREPRPRHAIYPLEAVGLSRERERALEYYGMYDERGQPYGYTVPEEDLMPEDDQRATRNLFIGNLDHNVSEIELRRAFAKYGIIEEVVIKRPARNQGGAYAFLKFQNLDMAHRAKVAMSGRVFGRNAIKIGYGKANPTTRLWVGGLGPNTSLAALAREFDRFGSIRTIDYMKGDNFAYIQYESLDAAQAACAQMRGFPLGGPERRLRVDFAKAEEARYPQQYPQTALPVPYELLPDGYSKHRSLEADLRVRDRTPPHLLYSDRERPFIEGDWNSPVKATERRNNSESYSRLARSRSGDRWGSDGEPGLAKPWAERRKRRSLSSERGRAAHSPHEDRGRTKVSGQPSESSPDRPRKENHSSEGGLEKSQTVSGDKSCQGTPEPSPLRKREGERNHRAAEAELKPKVADEPKTEPKKPKTLSEYAQTLRPAWTGHLVLKNSCFPTSMHILEGDLGIPSALLKDSTSGSKLTQLKIAQRLRLDQPKLDEVTRRIKQGSPDGYAVLLATQSPQGATGTEASLPTEPGMQKRLLRNLVSYLKQKHAAGVISLPVGGGKGREGTGMLYAFPPGNFSQQYLQAALRILGKVEEEHMVIVIVKDAA</sequence>
<evidence type="ECO:0000256" key="9">
    <source>
        <dbReference type="ARBA" id="ARBA00022884"/>
    </source>
</evidence>
<dbReference type="Gene3D" id="3.30.70.330">
    <property type="match status" value="3"/>
</dbReference>
<evidence type="ECO:0000259" key="13">
    <source>
        <dbReference type="PROSITE" id="PS50102"/>
    </source>
</evidence>
<dbReference type="InterPro" id="IPR012677">
    <property type="entry name" value="Nucleotide-bd_a/b_plait_sf"/>
</dbReference>
<evidence type="ECO:0000256" key="3">
    <source>
        <dbReference type="ARBA" id="ARBA00004642"/>
    </source>
</evidence>
<dbReference type="RefSeq" id="XP_033782403.1">
    <property type="nucleotide sequence ID" value="XM_033926512.1"/>
</dbReference>
<feature type="region of interest" description="Disordered" evidence="12">
    <location>
        <begin position="552"/>
        <end position="693"/>
    </location>
</feature>
<keyword evidence="6" id="KW-0597">Phosphoprotein</keyword>
<name>A0A6P8Q5D2_GEOSA</name>
<keyword evidence="9 11" id="KW-0694">RNA-binding</keyword>
<evidence type="ECO:0000256" key="7">
    <source>
        <dbReference type="ARBA" id="ARBA00022737"/>
    </source>
</evidence>
<accession>A0A6P8Q5D2</accession>
<keyword evidence="8" id="KW-0832">Ubl conjugation</keyword>
<dbReference type="AlphaFoldDB" id="A0A6P8Q5D2"/>
<dbReference type="OrthoDB" id="10050565at2759"/>
<dbReference type="InterPro" id="IPR034536">
    <property type="entry name" value="RBM15B_RRM3"/>
</dbReference>
<dbReference type="SUPFAM" id="SSF100939">
    <property type="entry name" value="SPOC domain-like"/>
    <property type="match status" value="1"/>
</dbReference>
<evidence type="ECO:0000313" key="16">
    <source>
        <dbReference type="RefSeq" id="XP_033782403.1"/>
    </source>
</evidence>
<dbReference type="GO" id="GO:0005635">
    <property type="term" value="C:nuclear envelope"/>
    <property type="evidence" value="ECO:0007669"/>
    <property type="project" value="UniProtKB-SubCell"/>
</dbReference>
<feature type="compositionally biased region" description="Basic and acidic residues" evidence="12">
    <location>
        <begin position="623"/>
        <end position="633"/>
    </location>
</feature>
<keyword evidence="15" id="KW-1185">Reference proteome</keyword>
<proteinExistence type="inferred from homology"/>
<dbReference type="Pfam" id="PF07744">
    <property type="entry name" value="SPOC"/>
    <property type="match status" value="1"/>
</dbReference>
<feature type="compositionally biased region" description="Polar residues" evidence="12">
    <location>
        <begin position="640"/>
        <end position="654"/>
    </location>
</feature>
<dbReference type="InParanoid" id="A0A6P8Q5D2"/>
<dbReference type="InterPro" id="IPR016194">
    <property type="entry name" value="SPOC-like_C_dom_sf"/>
</dbReference>
<feature type="domain" description="RRM" evidence="13">
    <location>
        <begin position="164"/>
        <end position="242"/>
    </location>
</feature>
<keyword evidence="7" id="KW-0677">Repeat</keyword>
<feature type="compositionally biased region" description="Basic and acidic residues" evidence="12">
    <location>
        <begin position="595"/>
        <end position="612"/>
    </location>
</feature>
<dbReference type="CTD" id="29890"/>
<feature type="domain" description="RRM" evidence="13">
    <location>
        <begin position="413"/>
        <end position="487"/>
    </location>
</feature>
<feature type="compositionally biased region" description="Basic and acidic residues" evidence="12">
    <location>
        <begin position="1"/>
        <end position="10"/>
    </location>
</feature>
<dbReference type="KEGG" id="gsh:117351335"/>
<organism evidence="15 16">
    <name type="scientific">Geotrypetes seraphini</name>
    <name type="common">Gaboon caecilian</name>
    <name type="synonym">Caecilia seraphini</name>
    <dbReference type="NCBI Taxonomy" id="260995"/>
    <lineage>
        <taxon>Eukaryota</taxon>
        <taxon>Metazoa</taxon>
        <taxon>Chordata</taxon>
        <taxon>Craniata</taxon>
        <taxon>Vertebrata</taxon>
        <taxon>Euteleostomi</taxon>
        <taxon>Amphibia</taxon>
        <taxon>Gymnophiona</taxon>
        <taxon>Geotrypetes</taxon>
    </lineage>
</organism>
<dbReference type="GeneID" id="117351335"/>
<evidence type="ECO:0000256" key="8">
    <source>
        <dbReference type="ARBA" id="ARBA00022843"/>
    </source>
</evidence>
<feature type="region of interest" description="Disordered" evidence="12">
    <location>
        <begin position="1"/>
        <end position="111"/>
    </location>
</feature>
<reference evidence="16" key="1">
    <citation type="submission" date="2025-08" db="UniProtKB">
        <authorList>
            <consortium name="RefSeq"/>
        </authorList>
    </citation>
    <scope>IDENTIFICATION</scope>
</reference>
<dbReference type="PROSITE" id="PS50917">
    <property type="entry name" value="SPOC"/>
    <property type="match status" value="1"/>
</dbReference>
<evidence type="ECO:0000256" key="11">
    <source>
        <dbReference type="PROSITE-ProRule" id="PRU00176"/>
    </source>
</evidence>
<feature type="domain" description="RRM" evidence="13">
    <location>
        <begin position="332"/>
        <end position="409"/>
    </location>
</feature>
<evidence type="ECO:0000256" key="10">
    <source>
        <dbReference type="ARBA" id="ARBA00023242"/>
    </source>
</evidence>
<feature type="compositionally biased region" description="Gly residues" evidence="12">
    <location>
        <begin position="73"/>
        <end position="85"/>
    </location>
</feature>
<dbReference type="InterPro" id="IPR035979">
    <property type="entry name" value="RBD_domain_sf"/>
</dbReference>
<feature type="compositionally biased region" description="Basic and acidic residues" evidence="12">
    <location>
        <begin position="96"/>
        <end position="111"/>
    </location>
</feature>
<evidence type="ECO:0000256" key="1">
    <source>
        <dbReference type="ARBA" id="ARBA00004259"/>
    </source>
</evidence>
<evidence type="ECO:0000259" key="14">
    <source>
        <dbReference type="PROSITE" id="PS50917"/>
    </source>
</evidence>
<evidence type="ECO:0000256" key="12">
    <source>
        <dbReference type="SAM" id="MobiDB-lite"/>
    </source>
</evidence>
<dbReference type="CDD" id="cd12558">
    <property type="entry name" value="RRM3_RBM15B"/>
    <property type="match status" value="1"/>
</dbReference>
<keyword evidence="10" id="KW-0539">Nucleus</keyword>
<evidence type="ECO:0000256" key="6">
    <source>
        <dbReference type="ARBA" id="ARBA00022553"/>
    </source>
</evidence>
<evidence type="ECO:0000256" key="2">
    <source>
        <dbReference type="ARBA" id="ARBA00004324"/>
    </source>
</evidence>
<feature type="compositionally biased region" description="Low complexity" evidence="12">
    <location>
        <begin position="52"/>
        <end position="72"/>
    </location>
</feature>
<dbReference type="InterPro" id="IPR000504">
    <property type="entry name" value="RRM_dom"/>
</dbReference>
<dbReference type="FunCoup" id="A0A6P8Q5D2">
    <property type="interactions" value="3483"/>
</dbReference>
<gene>
    <name evidence="16" type="primary">RBM15B</name>
</gene>
<evidence type="ECO:0000256" key="4">
    <source>
        <dbReference type="ARBA" id="ARBA00005387"/>
    </source>
</evidence>
<dbReference type="Gene3D" id="2.40.290.10">
    <property type="match status" value="1"/>
</dbReference>
<dbReference type="FunFam" id="2.40.290.10:FF:000003">
    <property type="entry name" value="RNA-binding motif protein 15"/>
    <property type="match status" value="1"/>
</dbReference>
<dbReference type="FunFam" id="3.30.70.330:FF:000195">
    <property type="entry name" value="RNA binding motif protein 15"/>
    <property type="match status" value="1"/>
</dbReference>
<dbReference type="GO" id="GO:0016607">
    <property type="term" value="C:nuclear speck"/>
    <property type="evidence" value="ECO:0007669"/>
    <property type="project" value="UniProtKB-SubCell"/>
</dbReference>
<dbReference type="InterPro" id="IPR012921">
    <property type="entry name" value="SPOC_C"/>
</dbReference>
<dbReference type="Pfam" id="PF00076">
    <property type="entry name" value="RRM_1"/>
    <property type="match status" value="3"/>
</dbReference>
<dbReference type="CDD" id="cd12554">
    <property type="entry name" value="RRM1_RBM15B"/>
    <property type="match status" value="1"/>
</dbReference>
<keyword evidence="5" id="KW-1017">Isopeptide bond</keyword>
<dbReference type="PROSITE" id="PS50102">
    <property type="entry name" value="RRM"/>
    <property type="match status" value="3"/>
</dbReference>
<dbReference type="SMART" id="SM00360">
    <property type="entry name" value="RRM"/>
    <property type="match status" value="3"/>
</dbReference>
<feature type="compositionally biased region" description="Basic and acidic residues" evidence="12">
    <location>
        <begin position="658"/>
        <end position="689"/>
    </location>
</feature>